<dbReference type="PANTHER" id="PTHR43806:SF65">
    <property type="entry name" value="SERINE PROTEASE APRX"/>
    <property type="match status" value="1"/>
</dbReference>
<dbReference type="InterPro" id="IPR037045">
    <property type="entry name" value="S8pro/Inhibitor_I9_sf"/>
</dbReference>
<dbReference type="PRINTS" id="PR00723">
    <property type="entry name" value="SUBTILISIN"/>
</dbReference>
<dbReference type="GO" id="GO:0006508">
    <property type="term" value="P:proteolysis"/>
    <property type="evidence" value="ECO:0007669"/>
    <property type="project" value="UniProtKB-KW"/>
</dbReference>
<dbReference type="Gene3D" id="3.30.70.80">
    <property type="entry name" value="Peptidase S8 propeptide/proteinase inhibitor I9"/>
    <property type="match status" value="1"/>
</dbReference>
<evidence type="ECO:0000256" key="4">
    <source>
        <dbReference type="ARBA" id="ARBA00022825"/>
    </source>
</evidence>
<feature type="domain" description="Tk-SP N-propeptide" evidence="10">
    <location>
        <begin position="55"/>
        <end position="121"/>
    </location>
</feature>
<dbReference type="GO" id="GO:0004252">
    <property type="term" value="F:serine-type endopeptidase activity"/>
    <property type="evidence" value="ECO:0007669"/>
    <property type="project" value="UniProtKB-UniRule"/>
</dbReference>
<reference evidence="11 12" key="1">
    <citation type="submission" date="2013-12" db="EMBL/GenBank/DDBJ databases">
        <title>Draft genome sequence of Caloranaerobacter sp. H53214.</title>
        <authorList>
            <person name="Jiang L.J."/>
            <person name="Shao Z.Z."/>
            <person name="Long M.N."/>
        </authorList>
    </citation>
    <scope>NUCLEOTIDE SEQUENCE [LARGE SCALE GENOMIC DNA]</scope>
    <source>
        <strain evidence="11 12">H53214</strain>
    </source>
</reference>
<evidence type="ECO:0000259" key="10">
    <source>
        <dbReference type="Pfam" id="PF18237"/>
    </source>
</evidence>
<evidence type="ECO:0000259" key="9">
    <source>
        <dbReference type="Pfam" id="PF04151"/>
    </source>
</evidence>
<dbReference type="SUPFAM" id="SSF89260">
    <property type="entry name" value="Collagen-binding domain"/>
    <property type="match status" value="1"/>
</dbReference>
<gene>
    <name evidence="11" type="ORF">Y919_02475</name>
</gene>
<evidence type="ECO:0000313" key="11">
    <source>
        <dbReference type="EMBL" id="KGG81058.1"/>
    </source>
</evidence>
<dbReference type="Proteomes" id="UP000029622">
    <property type="component" value="Unassembled WGS sequence"/>
</dbReference>
<dbReference type="EMBL" id="AZTB01000007">
    <property type="protein sequence ID" value="KGG81058.1"/>
    <property type="molecule type" value="Genomic_DNA"/>
</dbReference>
<evidence type="ECO:0000256" key="3">
    <source>
        <dbReference type="ARBA" id="ARBA00022801"/>
    </source>
</evidence>
<dbReference type="CDD" id="cd07487">
    <property type="entry name" value="Peptidases_S8_1"/>
    <property type="match status" value="1"/>
</dbReference>
<dbReference type="Gene3D" id="3.40.50.200">
    <property type="entry name" value="Peptidase S8/S53 domain"/>
    <property type="match status" value="1"/>
</dbReference>
<keyword evidence="4 6" id="KW-0720">Serine protease</keyword>
<dbReference type="InterPro" id="IPR022398">
    <property type="entry name" value="Peptidase_S8_His-AS"/>
</dbReference>
<dbReference type="STRING" id="1156417.Y919_02475"/>
<sequence length="576" mass="62178">MRSIFKNKKIVSILLFITILISITGYGFAFTGENNGQKPKVKVQQKEIIKIYDSNKDKLFENLSKKMDKVTDNEEIPVIVVFKEKLDSKRKIFVNKLIGNYKIKHEYKNIPAIAMKLKKDQIGKLSKLDVVAHIEYDELVKASMDTAKYWFGAEKARNDFGVNGDRDGNIYNYNKDDVVVAIIDTGIDGNHVDLDDGKIIGWKDFVNNRPLPYDDNGHGTHVAGIIAGEGDGNSNYTGIAKGAALVGLKVLNSQGSGSMSDVTAAIDWCVTNKDVYGIDVINLSLGTGGSSDGTDSTSLAVNNAVNNGIVVVVAAGNDGPSKYTIGSPGAAEKAITVAAMADVGEKGFSLASFSSRGPTADERIKPDIAAPGYNITAPKANTINDYITYSGTSMATPFTAGIVALMLDANPNLTPIQIKNILASTAHDWGPAGKDIEYGNGRLDGYEAIKQAGNYSGNNISLPNHMSAAENLSSSGASDIWEFTVDDTKYPIAITLMISDWKAWLWGGTPDFDIYLYDSNGNTVASSTGVKRQETINFIPSSTGTYRIKVYSYSGSGNYFFDLSTGGRNLILRQDQ</sequence>
<keyword evidence="3 6" id="KW-0378">Hydrolase</keyword>
<dbReference type="InterPro" id="IPR015500">
    <property type="entry name" value="Peptidase_S8_subtilisin-rel"/>
</dbReference>
<dbReference type="Gene3D" id="2.60.120.380">
    <property type="match status" value="1"/>
</dbReference>
<feature type="active site" description="Charge relay system" evidence="5 6">
    <location>
        <position position="218"/>
    </location>
</feature>
<dbReference type="InterPro" id="IPR023827">
    <property type="entry name" value="Peptidase_S8_Asp-AS"/>
</dbReference>
<dbReference type="InterPro" id="IPR050131">
    <property type="entry name" value="Peptidase_S8_subtilisin-like"/>
</dbReference>
<protein>
    <submittedName>
        <fullName evidence="11">Peptidase S8</fullName>
    </submittedName>
</protein>
<organism evidence="11 12">
    <name type="scientific">Caloranaerobacter azorensis H53214</name>
    <dbReference type="NCBI Taxonomy" id="1156417"/>
    <lineage>
        <taxon>Bacteria</taxon>
        <taxon>Bacillati</taxon>
        <taxon>Bacillota</taxon>
        <taxon>Tissierellia</taxon>
        <taxon>Tissierellales</taxon>
        <taxon>Thermohalobacteraceae</taxon>
        <taxon>Caloranaerobacter</taxon>
    </lineage>
</organism>
<dbReference type="SUPFAM" id="SSF52743">
    <property type="entry name" value="Subtilisin-like"/>
    <property type="match status" value="1"/>
</dbReference>
<dbReference type="RefSeq" id="WP_052045123.1">
    <property type="nucleotide sequence ID" value="NZ_AZTB01000007.1"/>
</dbReference>
<comment type="caution">
    <text evidence="11">The sequence shown here is derived from an EMBL/GenBank/DDBJ whole genome shotgun (WGS) entry which is preliminary data.</text>
</comment>
<name>A0A096BK00_9FIRM</name>
<feature type="active site" description="Charge relay system" evidence="5 6">
    <location>
        <position position="184"/>
    </location>
</feature>
<feature type="domain" description="Peptidase C-terminal archaeal/bacterial" evidence="9">
    <location>
        <begin position="478"/>
        <end position="552"/>
    </location>
</feature>
<dbReference type="InterPro" id="IPR007280">
    <property type="entry name" value="Peptidase_C_arc/bac"/>
</dbReference>
<evidence type="ECO:0000256" key="2">
    <source>
        <dbReference type="ARBA" id="ARBA00022670"/>
    </source>
</evidence>
<keyword evidence="2 6" id="KW-0645">Protease</keyword>
<dbReference type="InterPro" id="IPR000209">
    <property type="entry name" value="Peptidase_S8/S53_dom"/>
</dbReference>
<dbReference type="InterPro" id="IPR036852">
    <property type="entry name" value="Peptidase_S8/S53_dom_sf"/>
</dbReference>
<proteinExistence type="inferred from homology"/>
<comment type="similarity">
    <text evidence="1 6 7">Belongs to the peptidase S8 family.</text>
</comment>
<dbReference type="Pfam" id="PF00082">
    <property type="entry name" value="Peptidase_S8"/>
    <property type="match status" value="1"/>
</dbReference>
<accession>A0A096BK00</accession>
<dbReference type="Pfam" id="PF04151">
    <property type="entry name" value="PPC"/>
    <property type="match status" value="1"/>
</dbReference>
<dbReference type="Pfam" id="PF18237">
    <property type="entry name" value="Tk-SP_N-pro"/>
    <property type="match status" value="1"/>
</dbReference>
<evidence type="ECO:0000256" key="7">
    <source>
        <dbReference type="RuleBase" id="RU003355"/>
    </source>
</evidence>
<dbReference type="PANTHER" id="PTHR43806">
    <property type="entry name" value="PEPTIDASE S8"/>
    <property type="match status" value="1"/>
</dbReference>
<feature type="domain" description="Peptidase S8/S53" evidence="8">
    <location>
        <begin position="176"/>
        <end position="441"/>
    </location>
</feature>
<dbReference type="PROSITE" id="PS00138">
    <property type="entry name" value="SUBTILASE_SER"/>
    <property type="match status" value="1"/>
</dbReference>
<dbReference type="InterPro" id="IPR041326">
    <property type="entry name" value="Tk-SP_N-pro"/>
</dbReference>
<dbReference type="PROSITE" id="PS00136">
    <property type="entry name" value="SUBTILASE_ASP"/>
    <property type="match status" value="1"/>
</dbReference>
<dbReference type="InterPro" id="IPR023828">
    <property type="entry name" value="Peptidase_S8_Ser-AS"/>
</dbReference>
<evidence type="ECO:0000313" key="12">
    <source>
        <dbReference type="Proteomes" id="UP000029622"/>
    </source>
</evidence>
<evidence type="ECO:0000256" key="5">
    <source>
        <dbReference type="PIRSR" id="PIRSR615500-1"/>
    </source>
</evidence>
<evidence type="ECO:0000256" key="1">
    <source>
        <dbReference type="ARBA" id="ARBA00011073"/>
    </source>
</evidence>
<evidence type="ECO:0000259" key="8">
    <source>
        <dbReference type="Pfam" id="PF00082"/>
    </source>
</evidence>
<evidence type="ECO:0000256" key="6">
    <source>
        <dbReference type="PROSITE-ProRule" id="PRU01240"/>
    </source>
</evidence>
<dbReference type="PROSITE" id="PS00137">
    <property type="entry name" value="SUBTILASE_HIS"/>
    <property type="match status" value="1"/>
</dbReference>
<dbReference type="AlphaFoldDB" id="A0A096BK00"/>
<feature type="active site" description="Charge relay system" evidence="5 6">
    <location>
        <position position="393"/>
    </location>
</feature>
<dbReference type="PROSITE" id="PS51892">
    <property type="entry name" value="SUBTILASE"/>
    <property type="match status" value="1"/>
</dbReference>